<reference evidence="1" key="2">
    <citation type="submission" date="2021-04" db="EMBL/GenBank/DDBJ databases">
        <authorList>
            <person name="Gilroy R."/>
        </authorList>
    </citation>
    <scope>NUCLEOTIDE SEQUENCE</scope>
    <source>
        <strain evidence="1">CHK193-4272</strain>
    </source>
</reference>
<name>A0A9D1PK01_9FIRM</name>
<organism evidence="1 2">
    <name type="scientific">Candidatus Butyricicoccus avistercoris</name>
    <dbReference type="NCBI Taxonomy" id="2838518"/>
    <lineage>
        <taxon>Bacteria</taxon>
        <taxon>Bacillati</taxon>
        <taxon>Bacillota</taxon>
        <taxon>Clostridia</taxon>
        <taxon>Eubacteriales</taxon>
        <taxon>Butyricicoccaceae</taxon>
        <taxon>Butyricicoccus</taxon>
    </lineage>
</organism>
<dbReference type="EMBL" id="DXIE01000036">
    <property type="protein sequence ID" value="HIV62501.1"/>
    <property type="molecule type" value="Genomic_DNA"/>
</dbReference>
<comment type="caution">
    <text evidence="1">The sequence shown here is derived from an EMBL/GenBank/DDBJ whole genome shotgun (WGS) entry which is preliminary data.</text>
</comment>
<reference evidence="1" key="1">
    <citation type="journal article" date="2021" name="PeerJ">
        <title>Extensive microbial diversity within the chicken gut microbiome revealed by metagenomics and culture.</title>
        <authorList>
            <person name="Gilroy R."/>
            <person name="Ravi A."/>
            <person name="Getino M."/>
            <person name="Pursley I."/>
            <person name="Horton D.L."/>
            <person name="Alikhan N.F."/>
            <person name="Baker D."/>
            <person name="Gharbi K."/>
            <person name="Hall N."/>
            <person name="Watson M."/>
            <person name="Adriaenssens E.M."/>
            <person name="Foster-Nyarko E."/>
            <person name="Jarju S."/>
            <person name="Secka A."/>
            <person name="Antonio M."/>
            <person name="Oren A."/>
            <person name="Chaudhuri R.R."/>
            <person name="La Ragione R."/>
            <person name="Hildebrand F."/>
            <person name="Pallen M.J."/>
        </authorList>
    </citation>
    <scope>NUCLEOTIDE SEQUENCE</scope>
    <source>
        <strain evidence="1">CHK193-4272</strain>
    </source>
</reference>
<proteinExistence type="predicted"/>
<evidence type="ECO:0000313" key="1">
    <source>
        <dbReference type="EMBL" id="HIV62501.1"/>
    </source>
</evidence>
<evidence type="ECO:0000313" key="2">
    <source>
        <dbReference type="Proteomes" id="UP000886808"/>
    </source>
</evidence>
<protein>
    <submittedName>
        <fullName evidence="1">Selenium-dependent hydroxylase accessory protein YqeC</fullName>
    </submittedName>
</protein>
<dbReference type="NCBIfam" id="TIGR03172">
    <property type="entry name" value="selenium cofactor biosynthesis protein YqeC"/>
    <property type="match status" value="1"/>
</dbReference>
<accession>A0A9D1PK01</accession>
<sequence>MSLHDILKIKKTDTVSIIGAGGKTTMLWTLAKERKEQGAFVTTSTQIMKPDKNDCDIIIPTDSEKYIIKNRIIASLDINKDNKCTGLKEIDCDIPILYEADGSKRLPAKLHNSTEPVIYKNTDVVILVIGLSCLGKPIKDVCHRYEMLNLNPNEIFNIKHLIMCIDDGIKSCKIKKDKIRIFLNQLDVVSNKEIIHNLCKTSHYPYIFCGSLKSYG</sequence>
<dbReference type="InterPro" id="IPR017587">
    <property type="entry name" value="YqeC"/>
</dbReference>
<dbReference type="Pfam" id="PF19842">
    <property type="entry name" value="YqeC"/>
    <property type="match status" value="1"/>
</dbReference>
<dbReference type="Proteomes" id="UP000886808">
    <property type="component" value="Unassembled WGS sequence"/>
</dbReference>
<dbReference type="AlphaFoldDB" id="A0A9D1PK01"/>
<gene>
    <name evidence="1" type="primary">yqeC</name>
    <name evidence="1" type="ORF">H9746_06650</name>
</gene>